<comment type="similarity">
    <text evidence="1">Belongs to the intercrine beta (chemokine CC) family.</text>
</comment>
<dbReference type="FunFam" id="2.40.50.40:FF:000002">
    <property type="entry name" value="C-C motif chemokine"/>
    <property type="match status" value="1"/>
</dbReference>
<keyword evidence="2" id="KW-0145">Chemotaxis</keyword>
<dbReference type="CDD" id="cd00272">
    <property type="entry name" value="Chemokine_CC"/>
    <property type="match status" value="1"/>
</dbReference>
<dbReference type="GO" id="GO:0048020">
    <property type="term" value="F:CCR chemokine receptor binding"/>
    <property type="evidence" value="ECO:0007669"/>
    <property type="project" value="TreeGrafter"/>
</dbReference>
<keyword evidence="4" id="KW-0732">Signal</keyword>
<dbReference type="OrthoDB" id="8934837at2759"/>
<dbReference type="GO" id="GO:0030335">
    <property type="term" value="P:positive regulation of cell migration"/>
    <property type="evidence" value="ECO:0007669"/>
    <property type="project" value="TreeGrafter"/>
</dbReference>
<evidence type="ECO:0000256" key="1">
    <source>
        <dbReference type="ARBA" id="ARBA00010868"/>
    </source>
</evidence>
<dbReference type="Gene3D" id="2.40.50.40">
    <property type="match status" value="1"/>
</dbReference>
<evidence type="ECO:0000313" key="6">
    <source>
        <dbReference type="EMBL" id="NXD34949.1"/>
    </source>
</evidence>
<dbReference type="GO" id="GO:0005615">
    <property type="term" value="C:extracellular space"/>
    <property type="evidence" value="ECO:0007669"/>
    <property type="project" value="UniProtKB-KW"/>
</dbReference>
<dbReference type="GO" id="GO:0048245">
    <property type="term" value="P:eosinophil chemotaxis"/>
    <property type="evidence" value="ECO:0007669"/>
    <property type="project" value="TreeGrafter"/>
</dbReference>
<dbReference type="AlphaFoldDB" id="A0A851V4L5"/>
<evidence type="ECO:0000256" key="2">
    <source>
        <dbReference type="ARBA" id="ARBA00022500"/>
    </source>
</evidence>
<evidence type="ECO:0000313" key="7">
    <source>
        <dbReference type="Proteomes" id="UP000659062"/>
    </source>
</evidence>
<dbReference type="GO" id="GO:0008009">
    <property type="term" value="F:chemokine activity"/>
    <property type="evidence" value="ECO:0007669"/>
    <property type="project" value="InterPro"/>
</dbReference>
<protein>
    <submittedName>
        <fullName evidence="6">CCL3 protein</fullName>
    </submittedName>
</protein>
<dbReference type="GO" id="GO:0061844">
    <property type="term" value="P:antimicrobial humoral immune response mediated by antimicrobial peptide"/>
    <property type="evidence" value="ECO:0007669"/>
    <property type="project" value="TreeGrafter"/>
</dbReference>
<gene>
    <name evidence="6" type="primary">Ccl3</name>
    <name evidence="6" type="ORF">COPSEC_R01753</name>
</gene>
<dbReference type="InterPro" id="IPR036048">
    <property type="entry name" value="Interleukin_8-like_sf"/>
</dbReference>
<evidence type="ECO:0000256" key="4">
    <source>
        <dbReference type="ARBA" id="ARBA00022729"/>
    </source>
</evidence>
<sequence>LTGLTPNTCCFTYISRPIPSHMIRSAYWSSSSCPMPAVILVTRKGKEMCADPKAPWVQKYLQDLQELQE</sequence>
<dbReference type="InterPro" id="IPR039809">
    <property type="entry name" value="Chemokine_b/g/d"/>
</dbReference>
<accession>A0A851V4L5</accession>
<dbReference type="GO" id="GO:0006954">
    <property type="term" value="P:inflammatory response"/>
    <property type="evidence" value="ECO:0007669"/>
    <property type="project" value="TreeGrafter"/>
</dbReference>
<feature type="non-terminal residue" evidence="6">
    <location>
        <position position="1"/>
    </location>
</feature>
<dbReference type="InterPro" id="IPR001811">
    <property type="entry name" value="Chemokine_IL8-like_dom"/>
</dbReference>
<dbReference type="EMBL" id="WBNE01000016">
    <property type="protein sequence ID" value="NXD34949.1"/>
    <property type="molecule type" value="Genomic_DNA"/>
</dbReference>
<dbReference type="SMART" id="SM00199">
    <property type="entry name" value="SCY"/>
    <property type="match status" value="1"/>
</dbReference>
<dbReference type="GO" id="GO:0070098">
    <property type="term" value="P:chemokine-mediated signaling pathway"/>
    <property type="evidence" value="ECO:0007669"/>
    <property type="project" value="TreeGrafter"/>
</dbReference>
<keyword evidence="7" id="KW-1185">Reference proteome</keyword>
<dbReference type="SUPFAM" id="SSF54117">
    <property type="entry name" value="Interleukin 8-like chemokines"/>
    <property type="match status" value="1"/>
</dbReference>
<evidence type="ECO:0000259" key="5">
    <source>
        <dbReference type="SMART" id="SM00199"/>
    </source>
</evidence>
<dbReference type="Proteomes" id="UP000659062">
    <property type="component" value="Unassembled WGS sequence"/>
</dbReference>
<reference evidence="6" key="1">
    <citation type="submission" date="2019-09" db="EMBL/GenBank/DDBJ databases">
        <title>Bird 10,000 Genomes (B10K) Project - Family phase.</title>
        <authorList>
            <person name="Zhang G."/>
        </authorList>
    </citation>
    <scope>NUCLEOTIDE SEQUENCE</scope>
    <source>
        <strain evidence="6">OUT-0061</strain>
        <tissue evidence="6">Blood</tissue>
    </source>
</reference>
<dbReference type="PANTHER" id="PTHR12015">
    <property type="entry name" value="SMALL INDUCIBLE CYTOKINE A"/>
    <property type="match status" value="1"/>
</dbReference>
<organism evidence="6 7">
    <name type="scientific">Copsychus sechellarum</name>
    <dbReference type="NCBI Taxonomy" id="797021"/>
    <lineage>
        <taxon>Eukaryota</taxon>
        <taxon>Metazoa</taxon>
        <taxon>Chordata</taxon>
        <taxon>Craniata</taxon>
        <taxon>Vertebrata</taxon>
        <taxon>Euteleostomi</taxon>
        <taxon>Archelosauria</taxon>
        <taxon>Archosauria</taxon>
        <taxon>Dinosauria</taxon>
        <taxon>Saurischia</taxon>
        <taxon>Theropoda</taxon>
        <taxon>Coelurosauria</taxon>
        <taxon>Aves</taxon>
        <taxon>Neognathae</taxon>
        <taxon>Neoaves</taxon>
        <taxon>Telluraves</taxon>
        <taxon>Australaves</taxon>
        <taxon>Passeriformes</taxon>
        <taxon>Muscicapidae</taxon>
        <taxon>Copsychus</taxon>
    </lineage>
</organism>
<comment type="caution">
    <text evidence="6">The sequence shown here is derived from an EMBL/GenBank/DDBJ whole genome shotgun (WGS) entry which is preliminary data.</text>
</comment>
<dbReference type="Pfam" id="PF00048">
    <property type="entry name" value="IL8"/>
    <property type="match status" value="1"/>
</dbReference>
<evidence type="ECO:0000256" key="3">
    <source>
        <dbReference type="ARBA" id="ARBA00022514"/>
    </source>
</evidence>
<name>A0A851V4L5_9PASS</name>
<proteinExistence type="inferred from homology"/>
<dbReference type="PANTHER" id="PTHR12015:SF103">
    <property type="entry name" value="C-C MOTIF CHEMOKINE 4-RELATED"/>
    <property type="match status" value="1"/>
</dbReference>
<feature type="non-terminal residue" evidence="6">
    <location>
        <position position="69"/>
    </location>
</feature>
<feature type="domain" description="Chemokine interleukin-8-like" evidence="5">
    <location>
        <begin position="6"/>
        <end position="64"/>
    </location>
</feature>
<keyword evidence="3" id="KW-0202">Cytokine</keyword>